<dbReference type="InterPro" id="IPR031968">
    <property type="entry name" value="VASt"/>
</dbReference>
<dbReference type="Pfam" id="PF00169">
    <property type="entry name" value="PH"/>
    <property type="match status" value="1"/>
</dbReference>
<dbReference type="SUPFAM" id="SSF50729">
    <property type="entry name" value="PH domain-like"/>
    <property type="match status" value="1"/>
</dbReference>
<keyword evidence="3" id="KW-1133">Transmembrane helix</keyword>
<evidence type="ECO:0000256" key="5">
    <source>
        <dbReference type="SAM" id="MobiDB-lite"/>
    </source>
</evidence>
<dbReference type="CDD" id="cd07609">
    <property type="entry name" value="BAR_SIP3_fungi"/>
    <property type="match status" value="1"/>
</dbReference>
<dbReference type="Pfam" id="PF16016">
    <property type="entry name" value="VASt"/>
    <property type="match status" value="1"/>
</dbReference>
<dbReference type="HOGENOM" id="CLU_001720_0_0_1"/>
<dbReference type="InterPro" id="IPR004148">
    <property type="entry name" value="BAR_dom"/>
</dbReference>
<dbReference type="FunCoup" id="J3NKJ1">
    <property type="interactions" value="40"/>
</dbReference>
<reference evidence="8" key="3">
    <citation type="submission" date="2010-09" db="EMBL/GenBank/DDBJ databases">
        <title>Annotation of Gaeumannomyces graminis var. tritici R3-111a-1.</title>
        <authorList>
            <consortium name="The Broad Institute Genome Sequencing Platform"/>
            <person name="Ma L.-J."/>
            <person name="Dead R."/>
            <person name="Young S.K."/>
            <person name="Zeng Q."/>
            <person name="Gargeya S."/>
            <person name="Fitzgerald M."/>
            <person name="Haas B."/>
            <person name="Abouelleil A."/>
            <person name="Alvarado L."/>
            <person name="Arachchi H.M."/>
            <person name="Berlin A."/>
            <person name="Brown A."/>
            <person name="Chapman S.B."/>
            <person name="Chen Z."/>
            <person name="Dunbar C."/>
            <person name="Freedman E."/>
            <person name="Gearin G."/>
            <person name="Gellesch M."/>
            <person name="Goldberg J."/>
            <person name="Griggs A."/>
            <person name="Gujja S."/>
            <person name="Heiman D."/>
            <person name="Howarth C."/>
            <person name="Larson L."/>
            <person name="Lui A."/>
            <person name="MacDonald P.J.P."/>
            <person name="Mehta T."/>
            <person name="Montmayeur A."/>
            <person name="Murphy C."/>
            <person name="Neiman D."/>
            <person name="Pearson M."/>
            <person name="Priest M."/>
            <person name="Roberts A."/>
            <person name="Saif S."/>
            <person name="Shea T."/>
            <person name="Shenoy N."/>
            <person name="Sisk P."/>
            <person name="Stolte C."/>
            <person name="Sykes S."/>
            <person name="Yandava C."/>
            <person name="Wortman J."/>
            <person name="Nusbaum C."/>
            <person name="Birren B."/>
        </authorList>
    </citation>
    <scope>NUCLEOTIDE SEQUENCE</scope>
    <source>
        <strain evidence="8">R3-111a-1</strain>
    </source>
</reference>
<feature type="compositionally biased region" description="Low complexity" evidence="5">
    <location>
        <begin position="881"/>
        <end position="893"/>
    </location>
</feature>
<dbReference type="InterPro" id="IPR042067">
    <property type="entry name" value="Sip3_PH"/>
</dbReference>
<dbReference type="InterPro" id="IPR011993">
    <property type="entry name" value="PH-like_dom_sf"/>
</dbReference>
<feature type="region of interest" description="Disordered" evidence="5">
    <location>
        <begin position="881"/>
        <end position="906"/>
    </location>
</feature>
<dbReference type="GO" id="GO:0016020">
    <property type="term" value="C:membrane"/>
    <property type="evidence" value="ECO:0007669"/>
    <property type="project" value="UniProtKB-SubCell"/>
</dbReference>
<accession>J3NKJ1</accession>
<dbReference type="InterPro" id="IPR039463">
    <property type="entry name" value="Sip3/Lam1_BAR"/>
</dbReference>
<evidence type="ECO:0000313" key="9">
    <source>
        <dbReference type="EnsemblFungi" id="EJT81808"/>
    </source>
</evidence>
<feature type="region of interest" description="Disordered" evidence="5">
    <location>
        <begin position="1"/>
        <end position="32"/>
    </location>
</feature>
<sequence length="1423" mass="156539">MADQPSTQAQGQPSSQPQPAKTAAALAATQSPAKHISSSIPVGLNEAALDSPSFRAASAHFGDQTEAVERWLDAYVKSASRLVLDATSLEETINNYISKTSPAPAVADGVIDTDFTLLALKRAGDLARERWSQFLASTRRIETLSVEPIRNFMSGELRVFRDARRQLDQAQRSFDTALARYMAQSKIKEPSALREDAFALYETRKSYLKSSMDYCQLAPQVRYSLDKLLVRVSADIWREMMRSSDPATSSAKWADEMDRIRGWAKELESSEAVLKRELQAARRSIGETTLASVKPSRELDDYSASTVPFLGSRGPLNLRTGDQACVISEKQGWLFLRTISGKPAKVNWVRRWYYCRDGIFGWLVAGPSGVLQGDEIGVLLCSAKPAVQEERRFCFEVKTKSQTLVLQAETQAQLIEWLEVFEVAKKQAFEASLGRDNAQFPGGIDPAFAITPPSVPEFSARSLDTQVVVGLGLDDGSSASAAGAPLERTATMGVPGSDTIPSRPSSDVGNLPPPRRAITALGREEGESNRDHATRLMRKALYNAEAGTPGSGTIAGLISASHNLVPATYAVAPPQLSIGSLRPGQSMGNVVGRPRPGGLAPFTFARPPSATALSKNAVLVSGDMGMGTDRSQAMPTALMANYWGSNSWGAMYSTPAETPMPKTPIDEDPFGPPISVQSPSGNVTSPKFPTGSLHRKPLSADVSTHSTPAVVAQDGPETFPKTYPAELKPHHSQFRLLFPNVPVEEKLVLVFNAGWSSSSEDGTSNQSLVGGGRIYVTPDNMYFYGFQMGLITAYKVRLDIISEVTAAPGRECDFIFLHLGHNMNDTGFTRITIKVFLESLTLLHARLNLLIDDLQAEEPMDITGLIQALVNLEKEDLRSRSPSVESWEEVPSSTPADDGTPSGRATHDRMIGRRAEKQLQGSAGKLQLPAHPVIYEPEDMQQMVAERHFEISAKACFHVLFGDKSFIFPKLYFERRAKEIAQGPWELADHGKMKRHFRFKVECRDMLGRRKPAQVEDTQTIEVFSDHVTYVVKHVKTPWHLPHSGAFKLVTKVVITHLAKSKCKLAIWTKVDWSKTPAFSKNMVERQASDDAVRDAEELAEVATDQVRRLGPHSRTKRAIQVYGHIGQQTQVVVFTPGEAGSTKKPQIKPRTLTNMIFEVLRSFMESVASSLMMWTFAGFKKLFSIFSANRIILAVLAASVMTNVVFTSKESSTWWAERKAAKFMNRIGVGPNVMMSKAIYVADLDQATESSLVAITSKPPASACYDMFRGIMNSTDMDLPYHNAGSNMLSGTSKAAARRLRRTRQRLGSYRHDLVVAMRVVNSIERELIQSEWENWLLDENLRCEQVKVMLAGNGETGKSPDKGKGGIFGDSSNGDGAQKVMRPIDEQRISALRVWHGDYCGSCRADQDSILKMRGSPEVFE</sequence>
<dbReference type="Proteomes" id="UP000006039">
    <property type="component" value="Unassembled WGS sequence"/>
</dbReference>
<dbReference type="InterPro" id="IPR001849">
    <property type="entry name" value="PH_domain"/>
</dbReference>
<evidence type="ECO:0000256" key="4">
    <source>
        <dbReference type="ARBA" id="ARBA00023136"/>
    </source>
</evidence>
<dbReference type="Gene3D" id="2.30.29.30">
    <property type="entry name" value="Pleckstrin-homology domain (PH domain)/Phosphotyrosine-binding domain (PTB)"/>
    <property type="match status" value="1"/>
</dbReference>
<dbReference type="RefSeq" id="XP_009217817.1">
    <property type="nucleotide sequence ID" value="XM_009219553.1"/>
</dbReference>
<reference evidence="9" key="4">
    <citation type="journal article" date="2015" name="G3 (Bethesda)">
        <title>Genome sequences of three phytopathogenic species of the Magnaporthaceae family of fungi.</title>
        <authorList>
            <person name="Okagaki L.H."/>
            <person name="Nunes C.C."/>
            <person name="Sailsbery J."/>
            <person name="Clay B."/>
            <person name="Brown D."/>
            <person name="John T."/>
            <person name="Oh Y."/>
            <person name="Young N."/>
            <person name="Fitzgerald M."/>
            <person name="Haas B.J."/>
            <person name="Zeng Q."/>
            <person name="Young S."/>
            <person name="Adiconis X."/>
            <person name="Fan L."/>
            <person name="Levin J.Z."/>
            <person name="Mitchell T.K."/>
            <person name="Okubara P.A."/>
            <person name="Farman M.L."/>
            <person name="Kohn L.M."/>
            <person name="Birren B."/>
            <person name="Ma L.-J."/>
            <person name="Dean R.A."/>
        </authorList>
    </citation>
    <scope>NUCLEOTIDE SEQUENCE</scope>
    <source>
        <strain evidence="9">R3-111a-1</strain>
    </source>
</reference>
<protein>
    <recommendedName>
        <fullName evidence="11">PH domain-containing protein</fullName>
    </recommendedName>
</protein>
<dbReference type="PROSITE" id="PS51778">
    <property type="entry name" value="VAST"/>
    <property type="match status" value="1"/>
</dbReference>
<dbReference type="EnsemblFungi" id="EJT81808">
    <property type="protein sequence ID" value="EJT81808"/>
    <property type="gene ID" value="GGTG_01782"/>
</dbReference>
<dbReference type="Gene3D" id="1.20.1270.60">
    <property type="entry name" value="Arfaptin homology (AH) domain/BAR domain"/>
    <property type="match status" value="1"/>
</dbReference>
<reference evidence="9" key="5">
    <citation type="submission" date="2018-04" db="UniProtKB">
        <authorList>
            <consortium name="EnsemblFungi"/>
        </authorList>
    </citation>
    <scope>IDENTIFICATION</scope>
    <source>
        <strain evidence="9">R3-111a-1</strain>
    </source>
</reference>
<dbReference type="Pfam" id="PF16746">
    <property type="entry name" value="BAR_3"/>
    <property type="match status" value="1"/>
</dbReference>
<dbReference type="CDD" id="cd13280">
    <property type="entry name" value="PH_SIP3"/>
    <property type="match status" value="1"/>
</dbReference>
<dbReference type="PROSITE" id="PS50003">
    <property type="entry name" value="PH_DOMAIN"/>
    <property type="match status" value="1"/>
</dbReference>
<reference evidence="10" key="1">
    <citation type="submission" date="2010-07" db="EMBL/GenBank/DDBJ databases">
        <title>The genome sequence of Gaeumannomyces graminis var. tritici strain R3-111a-1.</title>
        <authorList>
            <consortium name="The Broad Institute Genome Sequencing Platform"/>
            <person name="Ma L.-J."/>
            <person name="Dead R."/>
            <person name="Young S."/>
            <person name="Zeng Q."/>
            <person name="Koehrsen M."/>
            <person name="Alvarado L."/>
            <person name="Berlin A."/>
            <person name="Chapman S.B."/>
            <person name="Chen Z."/>
            <person name="Freedman E."/>
            <person name="Gellesch M."/>
            <person name="Goldberg J."/>
            <person name="Griggs A."/>
            <person name="Gujja S."/>
            <person name="Heilman E.R."/>
            <person name="Heiman D."/>
            <person name="Hepburn T."/>
            <person name="Howarth C."/>
            <person name="Jen D."/>
            <person name="Larson L."/>
            <person name="Mehta T."/>
            <person name="Neiman D."/>
            <person name="Pearson M."/>
            <person name="Roberts A."/>
            <person name="Saif S."/>
            <person name="Shea T."/>
            <person name="Shenoy N."/>
            <person name="Sisk P."/>
            <person name="Stolte C."/>
            <person name="Sykes S."/>
            <person name="Walk T."/>
            <person name="White J."/>
            <person name="Yandava C."/>
            <person name="Haas B."/>
            <person name="Nusbaum C."/>
            <person name="Birren B."/>
        </authorList>
    </citation>
    <scope>NUCLEOTIDE SEQUENCE [LARGE SCALE GENOMIC DNA]</scope>
    <source>
        <strain evidence="10">R3-111a-1</strain>
    </source>
</reference>
<evidence type="ECO:0000313" key="10">
    <source>
        <dbReference type="Proteomes" id="UP000006039"/>
    </source>
</evidence>
<evidence type="ECO:0000259" key="6">
    <source>
        <dbReference type="PROSITE" id="PS50003"/>
    </source>
</evidence>
<dbReference type="OrthoDB" id="10070851at2759"/>
<keyword evidence="10" id="KW-1185">Reference proteome</keyword>
<feature type="compositionally biased region" description="Polar residues" evidence="5">
    <location>
        <begin position="499"/>
        <end position="508"/>
    </location>
</feature>
<keyword evidence="2" id="KW-0812">Transmembrane</keyword>
<name>J3NKJ1_GAET3</name>
<feature type="domain" description="PH" evidence="6">
    <location>
        <begin position="327"/>
        <end position="426"/>
    </location>
</feature>
<comment type="subcellular location">
    <subcellularLocation>
        <location evidence="1">Membrane</location>
    </subcellularLocation>
</comment>
<dbReference type="PANTHER" id="PTHR14248">
    <property type="entry name" value="CYCLIN Y, ISOFORM A"/>
    <property type="match status" value="1"/>
</dbReference>
<evidence type="ECO:0000256" key="3">
    <source>
        <dbReference type="ARBA" id="ARBA00022989"/>
    </source>
</evidence>
<feature type="region of interest" description="Disordered" evidence="5">
    <location>
        <begin position="686"/>
        <end position="717"/>
    </location>
</feature>
<dbReference type="GeneID" id="20342240"/>
<dbReference type="STRING" id="644352.J3NKJ1"/>
<evidence type="ECO:0000256" key="2">
    <source>
        <dbReference type="ARBA" id="ARBA00022692"/>
    </source>
</evidence>
<dbReference type="SMART" id="SM00233">
    <property type="entry name" value="PH"/>
    <property type="match status" value="1"/>
</dbReference>
<feature type="domain" description="VASt" evidence="7">
    <location>
        <begin position="939"/>
        <end position="1111"/>
    </location>
</feature>
<keyword evidence="4" id="KW-0472">Membrane</keyword>
<feature type="region of interest" description="Disordered" evidence="5">
    <location>
        <begin position="1355"/>
        <end position="1380"/>
    </location>
</feature>
<evidence type="ECO:0000313" key="8">
    <source>
        <dbReference type="EMBL" id="EJT81808.1"/>
    </source>
</evidence>
<evidence type="ECO:0008006" key="11">
    <source>
        <dbReference type="Google" id="ProtNLM"/>
    </source>
</evidence>
<dbReference type="FunFam" id="1.20.1270.60:FF:000079">
    <property type="entry name" value="Transcription factor SipA3"/>
    <property type="match status" value="1"/>
</dbReference>
<evidence type="ECO:0000256" key="1">
    <source>
        <dbReference type="ARBA" id="ARBA00004370"/>
    </source>
</evidence>
<feature type="region of interest" description="Disordered" evidence="5">
    <location>
        <begin position="489"/>
        <end position="513"/>
    </location>
</feature>
<reference evidence="8" key="2">
    <citation type="submission" date="2010-07" db="EMBL/GenBank/DDBJ databases">
        <authorList>
            <consortium name="The Broad Institute Genome Sequencing Platform"/>
            <consortium name="Broad Institute Genome Sequencing Center for Infectious Disease"/>
            <person name="Ma L.-J."/>
            <person name="Dead R."/>
            <person name="Young S."/>
            <person name="Zeng Q."/>
            <person name="Koehrsen M."/>
            <person name="Alvarado L."/>
            <person name="Berlin A."/>
            <person name="Chapman S.B."/>
            <person name="Chen Z."/>
            <person name="Freedman E."/>
            <person name="Gellesch M."/>
            <person name="Goldberg J."/>
            <person name="Griggs A."/>
            <person name="Gujja S."/>
            <person name="Heilman E.R."/>
            <person name="Heiman D."/>
            <person name="Hepburn T."/>
            <person name="Howarth C."/>
            <person name="Jen D."/>
            <person name="Larson L."/>
            <person name="Mehta T."/>
            <person name="Neiman D."/>
            <person name="Pearson M."/>
            <person name="Roberts A."/>
            <person name="Saif S."/>
            <person name="Shea T."/>
            <person name="Shenoy N."/>
            <person name="Sisk P."/>
            <person name="Stolte C."/>
            <person name="Sykes S."/>
            <person name="Walk T."/>
            <person name="White J."/>
            <person name="Yandava C."/>
            <person name="Haas B."/>
            <person name="Nusbaum C."/>
            <person name="Birren B."/>
        </authorList>
    </citation>
    <scope>NUCLEOTIDE SEQUENCE</scope>
    <source>
        <strain evidence="8">R3-111a-1</strain>
    </source>
</reference>
<dbReference type="VEuPathDB" id="FungiDB:GGTG_01782"/>
<dbReference type="eggNOG" id="ENOG502QU87">
    <property type="taxonomic scope" value="Eukaryota"/>
</dbReference>
<dbReference type="GO" id="GO:0005737">
    <property type="term" value="C:cytoplasm"/>
    <property type="evidence" value="ECO:0007669"/>
    <property type="project" value="InterPro"/>
</dbReference>
<dbReference type="SUPFAM" id="SSF103657">
    <property type="entry name" value="BAR/IMD domain-like"/>
    <property type="match status" value="1"/>
</dbReference>
<proteinExistence type="predicted"/>
<gene>
    <name evidence="9" type="primary">20342240</name>
    <name evidence="8" type="ORF">GGTG_01782</name>
</gene>
<dbReference type="InterPro" id="IPR027267">
    <property type="entry name" value="AH/BAR_dom_sf"/>
</dbReference>
<organism evidence="8">
    <name type="scientific">Gaeumannomyces tritici (strain R3-111a-1)</name>
    <name type="common">Wheat and barley take-all root rot fungus</name>
    <name type="synonym">Gaeumannomyces graminis var. tritici</name>
    <dbReference type="NCBI Taxonomy" id="644352"/>
    <lineage>
        <taxon>Eukaryota</taxon>
        <taxon>Fungi</taxon>
        <taxon>Dikarya</taxon>
        <taxon>Ascomycota</taxon>
        <taxon>Pezizomycotina</taxon>
        <taxon>Sordariomycetes</taxon>
        <taxon>Sordariomycetidae</taxon>
        <taxon>Magnaporthales</taxon>
        <taxon>Magnaporthaceae</taxon>
        <taxon>Gaeumannomyces</taxon>
    </lineage>
</organism>
<evidence type="ECO:0000259" key="7">
    <source>
        <dbReference type="PROSITE" id="PS51778"/>
    </source>
</evidence>
<dbReference type="EMBL" id="GL385395">
    <property type="protein sequence ID" value="EJT81808.1"/>
    <property type="molecule type" value="Genomic_DNA"/>
</dbReference>